<dbReference type="NCBIfam" id="TIGR01051">
    <property type="entry name" value="topA_bact"/>
    <property type="match status" value="1"/>
</dbReference>
<comment type="caution">
    <text evidence="14">The sequence shown here is derived from an EMBL/GenBank/DDBJ whole genome shotgun (WGS) entry which is preliminary data.</text>
</comment>
<dbReference type="Gene3D" id="3.30.65.10">
    <property type="entry name" value="Bacterial Topoisomerase I, domain 1"/>
    <property type="match status" value="1"/>
</dbReference>
<dbReference type="InterPro" id="IPR005733">
    <property type="entry name" value="TopoI_bac-type"/>
</dbReference>
<evidence type="ECO:0000256" key="2">
    <source>
        <dbReference type="ARBA" id="ARBA00009446"/>
    </source>
</evidence>
<organism evidence="14 15">
    <name type="scientific">Jiella sonneratiae</name>
    <dbReference type="NCBI Taxonomy" id="2816856"/>
    <lineage>
        <taxon>Bacteria</taxon>
        <taxon>Pseudomonadati</taxon>
        <taxon>Pseudomonadota</taxon>
        <taxon>Alphaproteobacteria</taxon>
        <taxon>Hyphomicrobiales</taxon>
        <taxon>Aurantimonadaceae</taxon>
        <taxon>Jiella</taxon>
    </lineage>
</organism>
<dbReference type="SMART" id="SM00437">
    <property type="entry name" value="TOP1Ac"/>
    <property type="match status" value="1"/>
</dbReference>
<dbReference type="InterPro" id="IPR025589">
    <property type="entry name" value="Toprim_C_rpt"/>
</dbReference>
<dbReference type="PANTHER" id="PTHR42785:SF1">
    <property type="entry name" value="DNA TOPOISOMERASE"/>
    <property type="match status" value="1"/>
</dbReference>
<feature type="site" description="Interaction with DNA" evidence="10">
    <location>
        <position position="142"/>
    </location>
</feature>
<dbReference type="Gene3D" id="1.10.460.10">
    <property type="entry name" value="Topoisomerase I, domain 2"/>
    <property type="match status" value="1"/>
</dbReference>
<dbReference type="PROSITE" id="PS52039">
    <property type="entry name" value="TOPO_IA_2"/>
    <property type="match status" value="1"/>
</dbReference>
<dbReference type="InterPro" id="IPR028612">
    <property type="entry name" value="Topoisom_1_IA"/>
</dbReference>
<dbReference type="EMBL" id="JAFMPY010000003">
    <property type="protein sequence ID" value="MBO0902723.1"/>
    <property type="molecule type" value="Genomic_DNA"/>
</dbReference>
<dbReference type="InterPro" id="IPR013497">
    <property type="entry name" value="Topo_IA_cen"/>
</dbReference>
<evidence type="ECO:0000256" key="8">
    <source>
        <dbReference type="ARBA" id="ARBA00023125"/>
    </source>
</evidence>
<dbReference type="InterPro" id="IPR023405">
    <property type="entry name" value="Topo_IA_core_domain"/>
</dbReference>
<dbReference type="InterPro" id="IPR013498">
    <property type="entry name" value="Topo_IA_Znf"/>
</dbReference>
<reference evidence="14 15" key="1">
    <citation type="submission" date="2021-03" db="EMBL/GenBank/DDBJ databases">
        <title>Whole genome sequence of Jiella sp. MQZ13P-4.</title>
        <authorList>
            <person name="Tuo L."/>
        </authorList>
    </citation>
    <scope>NUCLEOTIDE SEQUENCE [LARGE SCALE GENOMIC DNA]</scope>
    <source>
        <strain evidence="14 15">MQZ13P-4</strain>
    </source>
</reference>
<dbReference type="PANTHER" id="PTHR42785">
    <property type="entry name" value="DNA TOPOISOMERASE, TYPE IA, CORE"/>
    <property type="match status" value="1"/>
</dbReference>
<dbReference type="InterPro" id="IPR003601">
    <property type="entry name" value="Topo_IA_2"/>
</dbReference>
<feature type="domain" description="Toprim" evidence="12">
    <location>
        <begin position="1"/>
        <end position="111"/>
    </location>
</feature>
<dbReference type="RefSeq" id="WP_207349360.1">
    <property type="nucleotide sequence ID" value="NZ_JAFMPY010000003.1"/>
</dbReference>
<feature type="region of interest" description="Interaction with DNA" evidence="10">
    <location>
        <begin position="165"/>
        <end position="170"/>
    </location>
</feature>
<keyword evidence="7 10" id="KW-0799">Topoisomerase</keyword>
<dbReference type="Pfam" id="PF01751">
    <property type="entry name" value="Toprim"/>
    <property type="match status" value="1"/>
</dbReference>
<dbReference type="InterPro" id="IPR003602">
    <property type="entry name" value="Topo_IA_DNA-bd_dom"/>
</dbReference>
<feature type="domain" description="Topo IA-type catalytic" evidence="13">
    <location>
        <begin position="131"/>
        <end position="576"/>
    </location>
</feature>
<evidence type="ECO:0000256" key="9">
    <source>
        <dbReference type="ARBA" id="ARBA00023235"/>
    </source>
</evidence>
<keyword evidence="15" id="KW-1185">Reference proteome</keyword>
<evidence type="ECO:0000259" key="12">
    <source>
        <dbReference type="PROSITE" id="PS50880"/>
    </source>
</evidence>
<dbReference type="HAMAP" id="MF_00952">
    <property type="entry name" value="Topoisom_1_prok"/>
    <property type="match status" value="1"/>
</dbReference>
<comment type="catalytic activity">
    <reaction evidence="1 10">
        <text>ATP-independent breakage of single-stranded DNA, followed by passage and rejoining.</text>
        <dbReference type="EC" id="5.6.2.1"/>
    </reaction>
</comment>
<feature type="compositionally biased region" description="Basic and acidic residues" evidence="11">
    <location>
        <begin position="458"/>
        <end position="470"/>
    </location>
</feature>
<dbReference type="Pfam" id="PF01131">
    <property type="entry name" value="Topoisom_bac"/>
    <property type="match status" value="1"/>
</dbReference>
<gene>
    <name evidence="10 14" type="primary">topA</name>
    <name evidence="14" type="ORF">J1C47_03660</name>
</gene>
<feature type="compositionally biased region" description="Low complexity" evidence="11">
    <location>
        <begin position="860"/>
        <end position="869"/>
    </location>
</feature>
<keyword evidence="3" id="KW-0479">Metal-binding</keyword>
<evidence type="ECO:0000256" key="3">
    <source>
        <dbReference type="ARBA" id="ARBA00022723"/>
    </source>
</evidence>
<name>A0ABS3J167_9HYPH</name>
<evidence type="ECO:0000256" key="11">
    <source>
        <dbReference type="SAM" id="MobiDB-lite"/>
    </source>
</evidence>
<dbReference type="Pfam" id="PF13368">
    <property type="entry name" value="Toprim_C_rpt"/>
    <property type="match status" value="3"/>
</dbReference>
<feature type="active site" description="O-(5'-phospho-DNA)-tyrosine intermediate" evidence="10">
    <location>
        <position position="303"/>
    </location>
</feature>
<dbReference type="InterPro" id="IPR013824">
    <property type="entry name" value="Topo_IA_cen_sub1"/>
</dbReference>
<dbReference type="Gene3D" id="3.40.50.140">
    <property type="match status" value="1"/>
</dbReference>
<feature type="site" description="Interaction with DNA" evidence="10">
    <location>
        <position position="507"/>
    </location>
</feature>
<dbReference type="InterPro" id="IPR013826">
    <property type="entry name" value="Topo_IA_cen_sub3"/>
</dbReference>
<dbReference type="EC" id="5.6.2.1" evidence="10"/>
<feature type="region of interest" description="Disordered" evidence="11">
    <location>
        <begin position="652"/>
        <end position="702"/>
    </location>
</feature>
<feature type="site" description="Interaction with DNA" evidence="10">
    <location>
        <position position="141"/>
    </location>
</feature>
<dbReference type="InterPro" id="IPR000380">
    <property type="entry name" value="Topo_IA"/>
</dbReference>
<keyword evidence="9 10" id="KW-0413">Isomerase</keyword>
<evidence type="ECO:0000256" key="4">
    <source>
        <dbReference type="ARBA" id="ARBA00022771"/>
    </source>
</evidence>
<dbReference type="Gene3D" id="2.70.20.10">
    <property type="entry name" value="Topoisomerase I, domain 3"/>
    <property type="match status" value="1"/>
</dbReference>
<feature type="region of interest" description="Disordered" evidence="11">
    <location>
        <begin position="846"/>
        <end position="920"/>
    </location>
</feature>
<feature type="site" description="Interaction with DNA" evidence="10">
    <location>
        <position position="157"/>
    </location>
</feature>
<evidence type="ECO:0000313" key="15">
    <source>
        <dbReference type="Proteomes" id="UP000664288"/>
    </source>
</evidence>
<keyword evidence="5" id="KW-0862">Zinc</keyword>
<evidence type="ECO:0000313" key="14">
    <source>
        <dbReference type="EMBL" id="MBO0902723.1"/>
    </source>
</evidence>
<evidence type="ECO:0000256" key="1">
    <source>
        <dbReference type="ARBA" id="ARBA00000213"/>
    </source>
</evidence>
<dbReference type="SUPFAM" id="SSF57783">
    <property type="entry name" value="Zinc beta-ribbon"/>
    <property type="match status" value="1"/>
</dbReference>
<dbReference type="InterPro" id="IPR034149">
    <property type="entry name" value="TOPRIM_TopoI"/>
</dbReference>
<evidence type="ECO:0000259" key="13">
    <source>
        <dbReference type="PROSITE" id="PS52039"/>
    </source>
</evidence>
<comment type="caution">
    <text evidence="10">Lacks conserved residue(s) required for the propagation of feature annotation.</text>
</comment>
<dbReference type="PRINTS" id="PR00417">
    <property type="entry name" value="PRTPISMRASEI"/>
</dbReference>
<evidence type="ECO:0000256" key="6">
    <source>
        <dbReference type="ARBA" id="ARBA00022842"/>
    </source>
</evidence>
<dbReference type="SUPFAM" id="SSF56712">
    <property type="entry name" value="Prokaryotic type I DNA topoisomerase"/>
    <property type="match status" value="1"/>
</dbReference>
<comment type="similarity">
    <text evidence="2 10">Belongs to the type IA topoisomerase family.</text>
</comment>
<comment type="subunit">
    <text evidence="10">Monomer.</text>
</comment>
<feature type="site" description="Interaction with DNA" evidence="10">
    <location>
        <position position="31"/>
    </location>
</feature>
<dbReference type="CDD" id="cd03363">
    <property type="entry name" value="TOPRIM_TopoIA_TopoI"/>
    <property type="match status" value="1"/>
</dbReference>
<dbReference type="Pfam" id="PF01396">
    <property type="entry name" value="Zn_ribbon_Top1"/>
    <property type="match status" value="1"/>
</dbReference>
<dbReference type="PROSITE" id="PS50880">
    <property type="entry name" value="TOPRIM"/>
    <property type="match status" value="1"/>
</dbReference>
<dbReference type="InterPro" id="IPR013825">
    <property type="entry name" value="Topo_IA_cen_sub2"/>
</dbReference>
<evidence type="ECO:0000256" key="10">
    <source>
        <dbReference type="HAMAP-Rule" id="MF_00952"/>
    </source>
</evidence>
<keyword evidence="6" id="KW-0460">Magnesium</keyword>
<dbReference type="Gene3D" id="1.10.290.10">
    <property type="entry name" value="Topoisomerase I, domain 4"/>
    <property type="match status" value="1"/>
</dbReference>
<dbReference type="InterPro" id="IPR006171">
    <property type="entry name" value="TOPRIM_dom"/>
</dbReference>
<dbReference type="Proteomes" id="UP000664288">
    <property type="component" value="Unassembled WGS sequence"/>
</dbReference>
<feature type="site" description="Interaction with DNA" evidence="10">
    <location>
        <position position="145"/>
    </location>
</feature>
<dbReference type="SMART" id="SM00436">
    <property type="entry name" value="TOP1Bc"/>
    <property type="match status" value="1"/>
</dbReference>
<protein>
    <recommendedName>
        <fullName evidence="10">DNA topoisomerase 1</fullName>
        <ecNumber evidence="10">5.6.2.1</ecNumber>
    </recommendedName>
    <alternativeName>
        <fullName evidence="10">DNA topoisomerase I</fullName>
    </alternativeName>
</protein>
<dbReference type="SMART" id="SM00493">
    <property type="entry name" value="TOPRIM"/>
    <property type="match status" value="1"/>
</dbReference>
<evidence type="ECO:0000256" key="7">
    <source>
        <dbReference type="ARBA" id="ARBA00023029"/>
    </source>
</evidence>
<feature type="region of interest" description="Disordered" evidence="11">
    <location>
        <begin position="432"/>
        <end position="477"/>
    </location>
</feature>
<dbReference type="PROSITE" id="PS00396">
    <property type="entry name" value="TOPO_IA_1"/>
    <property type="match status" value="1"/>
</dbReference>
<comment type="function">
    <text evidence="10">Releases the supercoiling and torsional tension of DNA, which is introduced during the DNA replication and transcription, by transiently cleaving and rejoining one strand of the DNA duplex. Introduces a single-strand break via transesterification at a target site in duplex DNA. The scissile phosphodiester is attacked by the catalytic tyrosine of the enzyme, resulting in the formation of a DNA-(5'-phosphotyrosyl)-enzyme intermediate and the expulsion of a 3'-OH DNA strand. The free DNA strand then undergoes passage around the unbroken strand, thus removing DNA supercoils. Finally, in the religation step, the DNA 3'-OH attacks the covalent intermediate to expel the active-site tyrosine and restore the DNA phosphodiester backbone.</text>
</comment>
<dbReference type="CDD" id="cd00186">
    <property type="entry name" value="TOP1Ac"/>
    <property type="match status" value="1"/>
</dbReference>
<dbReference type="InterPro" id="IPR023406">
    <property type="entry name" value="Topo_IA_AS"/>
</dbReference>
<accession>A0ABS3J167</accession>
<proteinExistence type="inferred from homology"/>
<feature type="site" description="Interaction with DNA" evidence="10">
    <location>
        <position position="305"/>
    </location>
</feature>
<feature type="compositionally biased region" description="Low complexity" evidence="11">
    <location>
        <begin position="880"/>
        <end position="902"/>
    </location>
</feature>
<keyword evidence="8 10" id="KW-0238">DNA-binding</keyword>
<keyword evidence="4" id="KW-0863">Zinc-finger</keyword>
<evidence type="ECO:0000256" key="5">
    <source>
        <dbReference type="ARBA" id="ARBA00022833"/>
    </source>
</evidence>
<sequence length="920" mass="100059">MDVVIVESPAKAKTINKYLGSGYKVIASYGHVRDLPPKDGSVRPDEDFAMSWEVGKPSQKRLSEIAQAVKGADALVLATDPDREGEAISWHVLEVLRQKKAIGKKPVSRVVFNAITKKAVLDAMANPRQIDEPLVDAYLARRALDYLVGFTLSPVLWRKLPGARSAGRVQSVALRLVCDREAEIERFVPEEYWSIVAHLATERKEAFDARLTAFDGEKIQRLTVKNGDVAGTIKRMLDASTFAVESVEAKPTRRNPGPPFTTSTLQQAASAKLGFSASRTMQVAQRLYEGIDLGGETVGLITYMRTDGVQMAPEAIDGARKAIGSDFGARYVPEKPRFYSTKAKNAQEAHEAIRPTDFSRSPQSVKRFLDPDQFRLYDMVWKRGIASQMASAEIERTTVDIQARGDGKTAMLRATGQVVKFDGFLAAYVDHRDDSKSASDSDEEGDDARLPQMAAKESVTRRSIDADQHFTEPPPRYSEASLIKKMEELGIGRPSTYAATLQTLQDREYIVVDKKKLLPEAKGRLVIAFLHNFFERYVEYDFTADLEEKLDKISAGELSWKDVLRDFWRDFSDHVEGTKELRVSDVLDALNEELAPLVFPPREDGTEPRACPRCGDGKLSLKLGKFGAFVGCSNYPECNYTRQLGTSFSADAADAETAEGPKELGTDPETGEPVTLRSGRFGPYVQRGEGGKEAKRSSLPKGWEPADIDLEKALRLLSLPREVGTHPEDGKPILAGLGRYGPFLQHDGMYANLDSIEDVFEVGLNRAVSVIAEKKEKGRGARAKPAAIATLGEHPTLGGEITVRDGRFGPYVNTGKINATLPKGKDPASVTLEEAIQLLTERAEKTGAKGAGGKKKAATAKKPAANGKAAEAKGDKKPAKAGAAGKSGSASQASGSKAGTAAKRGKVAAEASDTVPWDAD</sequence>